<proteinExistence type="inferred from homology"/>
<evidence type="ECO:0000256" key="2">
    <source>
        <dbReference type="ARBA" id="ARBA00022723"/>
    </source>
</evidence>
<dbReference type="InterPro" id="IPR011057">
    <property type="entry name" value="Mss4-like_sf"/>
</dbReference>
<dbReference type="GO" id="GO:0016846">
    <property type="term" value="F:carbon-sulfur lyase activity"/>
    <property type="evidence" value="ECO:0007669"/>
    <property type="project" value="InterPro"/>
</dbReference>
<keyword evidence="2" id="KW-0479">Metal-binding</keyword>
<dbReference type="Pfam" id="PF04828">
    <property type="entry name" value="GFA"/>
    <property type="match status" value="1"/>
</dbReference>
<dbReference type="Proteomes" id="UP000326877">
    <property type="component" value="Unassembled WGS sequence"/>
</dbReference>
<evidence type="ECO:0000256" key="1">
    <source>
        <dbReference type="ARBA" id="ARBA00005495"/>
    </source>
</evidence>
<organism evidence="5">
    <name type="scientific">Petromyces alliaceus</name>
    <name type="common">Aspergillus alliaceus</name>
    <dbReference type="NCBI Taxonomy" id="209559"/>
    <lineage>
        <taxon>Eukaryota</taxon>
        <taxon>Fungi</taxon>
        <taxon>Dikarya</taxon>
        <taxon>Ascomycota</taxon>
        <taxon>Pezizomycotina</taxon>
        <taxon>Eurotiomycetes</taxon>
        <taxon>Eurotiomycetidae</taxon>
        <taxon>Eurotiales</taxon>
        <taxon>Aspergillaceae</taxon>
        <taxon>Aspergillus</taxon>
        <taxon>Aspergillus subgen. Circumdati</taxon>
    </lineage>
</organism>
<dbReference type="OrthoDB" id="2993351at2759"/>
<dbReference type="SUPFAM" id="SSF51316">
    <property type="entry name" value="Mss4-like"/>
    <property type="match status" value="1"/>
</dbReference>
<comment type="similarity">
    <text evidence="1">Belongs to the Gfa family.</text>
</comment>
<keyword evidence="3" id="KW-0862">Zinc</keyword>
<dbReference type="GO" id="GO:0046872">
    <property type="term" value="F:metal ion binding"/>
    <property type="evidence" value="ECO:0007669"/>
    <property type="project" value="UniProtKB-KW"/>
</dbReference>
<accession>A0A5N7C8G3</accession>
<evidence type="ECO:0000256" key="3">
    <source>
        <dbReference type="ARBA" id="ARBA00022833"/>
    </source>
</evidence>
<protein>
    <submittedName>
        <fullName evidence="5">Mss4-like protein</fullName>
    </submittedName>
</protein>
<reference evidence="5" key="1">
    <citation type="submission" date="2019-04" db="EMBL/GenBank/DDBJ databases">
        <title>Friends and foes A comparative genomics studyof 23 Aspergillus species from section Flavi.</title>
        <authorList>
            <consortium name="DOE Joint Genome Institute"/>
            <person name="Kjaerbolling I."/>
            <person name="Vesth T."/>
            <person name="Frisvad J.C."/>
            <person name="Nybo J.L."/>
            <person name="Theobald S."/>
            <person name="Kildgaard S."/>
            <person name="Isbrandt T."/>
            <person name="Kuo A."/>
            <person name="Sato A."/>
            <person name="Lyhne E.K."/>
            <person name="Kogle M.E."/>
            <person name="Wiebenga A."/>
            <person name="Kun R.S."/>
            <person name="Lubbers R.J."/>
            <person name="Makela M.R."/>
            <person name="Barry K."/>
            <person name="Chovatia M."/>
            <person name="Clum A."/>
            <person name="Daum C."/>
            <person name="Haridas S."/>
            <person name="He G."/>
            <person name="LaButti K."/>
            <person name="Lipzen A."/>
            <person name="Mondo S."/>
            <person name="Riley R."/>
            <person name="Salamov A."/>
            <person name="Simmons B.A."/>
            <person name="Magnuson J.K."/>
            <person name="Henrissat B."/>
            <person name="Mortensen U.H."/>
            <person name="Larsen T.O."/>
            <person name="Devries R.P."/>
            <person name="Grigoriev I.V."/>
            <person name="Machida M."/>
            <person name="Baker S.E."/>
            <person name="Andersen M.R."/>
        </authorList>
    </citation>
    <scope>NUCLEOTIDE SEQUENCE [LARGE SCALE GENOMIC DNA]</scope>
    <source>
        <strain evidence="5">IBT 14317</strain>
    </source>
</reference>
<dbReference type="PANTHER" id="PTHR28620:SF1">
    <property type="entry name" value="CENP-V_GFA DOMAIN-CONTAINING PROTEIN"/>
    <property type="match status" value="1"/>
</dbReference>
<gene>
    <name evidence="5" type="ORF">BDV23DRAFT_155354</name>
</gene>
<evidence type="ECO:0000259" key="4">
    <source>
        <dbReference type="PROSITE" id="PS51891"/>
    </source>
</evidence>
<dbReference type="InterPro" id="IPR052355">
    <property type="entry name" value="CENP-V-like"/>
</dbReference>
<name>A0A5N7C8G3_PETAA</name>
<feature type="domain" description="CENP-V/GFA" evidence="4">
    <location>
        <begin position="10"/>
        <end position="126"/>
    </location>
</feature>
<evidence type="ECO:0000313" key="5">
    <source>
        <dbReference type="EMBL" id="KAE8390405.1"/>
    </source>
</evidence>
<dbReference type="PANTHER" id="PTHR28620">
    <property type="entry name" value="CENTROMERE PROTEIN V"/>
    <property type="match status" value="1"/>
</dbReference>
<dbReference type="InterPro" id="IPR006913">
    <property type="entry name" value="CENP-V/GFA"/>
</dbReference>
<dbReference type="AlphaFoldDB" id="A0A5N7C8G3"/>
<dbReference type="Gene3D" id="2.170.150.70">
    <property type="match status" value="1"/>
</dbReference>
<sequence length="135" mass="14883">MTDTPTTKSYTGNCHCGQVKYSFSLSPPIEDQEVVQCNCSICTINGYLLVYPKLVDFNFPSEETVKPYRFGSKQVPHYFCNNCGSSVYASGTLPGVGSLVAVNVRTVPGVEIETLKLKKIDGRNFTLEKEKEGEV</sequence>
<dbReference type="EMBL" id="ML735255">
    <property type="protein sequence ID" value="KAE8390405.1"/>
    <property type="molecule type" value="Genomic_DNA"/>
</dbReference>
<dbReference type="PROSITE" id="PS51891">
    <property type="entry name" value="CENP_V_GFA"/>
    <property type="match status" value="1"/>
</dbReference>